<name>A0AA38FYM6_TAXCH</name>
<feature type="domain" description="C2H2-type" evidence="2">
    <location>
        <begin position="40"/>
        <end position="63"/>
    </location>
</feature>
<dbReference type="EMBL" id="JAHRHJ020000006">
    <property type="protein sequence ID" value="KAH9312852.1"/>
    <property type="molecule type" value="Genomic_DNA"/>
</dbReference>
<feature type="compositionally biased region" description="Polar residues" evidence="1">
    <location>
        <begin position="20"/>
        <end position="34"/>
    </location>
</feature>
<dbReference type="PANTHER" id="PTHR47487:SF12">
    <property type="entry name" value="GLUTENIN, HIGH MOLECULAR WEIGHT SUBUNIT DX5-LIKE"/>
    <property type="match status" value="1"/>
</dbReference>
<reference evidence="3 4" key="1">
    <citation type="journal article" date="2021" name="Nat. Plants">
        <title>The Taxus genome provides insights into paclitaxel biosynthesis.</title>
        <authorList>
            <person name="Xiong X."/>
            <person name="Gou J."/>
            <person name="Liao Q."/>
            <person name="Li Y."/>
            <person name="Zhou Q."/>
            <person name="Bi G."/>
            <person name="Li C."/>
            <person name="Du R."/>
            <person name="Wang X."/>
            <person name="Sun T."/>
            <person name="Guo L."/>
            <person name="Liang H."/>
            <person name="Lu P."/>
            <person name="Wu Y."/>
            <person name="Zhang Z."/>
            <person name="Ro D.K."/>
            <person name="Shang Y."/>
            <person name="Huang S."/>
            <person name="Yan J."/>
        </authorList>
    </citation>
    <scope>NUCLEOTIDE SEQUENCE [LARGE SCALE GENOMIC DNA]</scope>
    <source>
        <strain evidence="3">Ta-2019</strain>
    </source>
</reference>
<evidence type="ECO:0000313" key="3">
    <source>
        <dbReference type="EMBL" id="KAH9312852.1"/>
    </source>
</evidence>
<dbReference type="Proteomes" id="UP000824469">
    <property type="component" value="Unassembled WGS sequence"/>
</dbReference>
<accession>A0AA38FYM6</accession>
<evidence type="ECO:0000259" key="2">
    <source>
        <dbReference type="Pfam" id="PF12874"/>
    </source>
</evidence>
<sequence>ILQPKFNQRSRKILKPKSGQKLQQDSSRSPNSGLPQRRGWCSLCDVDCNTEEVLGKHIFGKKHQSMLIKLKEGSGEGREGNSKQEEALTEQQQEKNKVTLEENAGVNEQQPMEE</sequence>
<organism evidence="3 4">
    <name type="scientific">Taxus chinensis</name>
    <name type="common">Chinese yew</name>
    <name type="synonym">Taxus wallichiana var. chinensis</name>
    <dbReference type="NCBI Taxonomy" id="29808"/>
    <lineage>
        <taxon>Eukaryota</taxon>
        <taxon>Viridiplantae</taxon>
        <taxon>Streptophyta</taxon>
        <taxon>Embryophyta</taxon>
        <taxon>Tracheophyta</taxon>
        <taxon>Spermatophyta</taxon>
        <taxon>Pinopsida</taxon>
        <taxon>Pinidae</taxon>
        <taxon>Conifers II</taxon>
        <taxon>Cupressales</taxon>
        <taxon>Taxaceae</taxon>
        <taxon>Taxus</taxon>
    </lineage>
</organism>
<dbReference type="InterPro" id="IPR013087">
    <property type="entry name" value="Znf_C2H2_type"/>
</dbReference>
<gene>
    <name evidence="3" type="ORF">KI387_027887</name>
</gene>
<protein>
    <recommendedName>
        <fullName evidence="2">C2H2-type domain-containing protein</fullName>
    </recommendedName>
</protein>
<dbReference type="InterPro" id="IPR036236">
    <property type="entry name" value="Znf_C2H2_sf"/>
</dbReference>
<feature type="region of interest" description="Disordered" evidence="1">
    <location>
        <begin position="1"/>
        <end position="39"/>
    </location>
</feature>
<dbReference type="SUPFAM" id="SSF57667">
    <property type="entry name" value="beta-beta-alpha zinc fingers"/>
    <property type="match status" value="1"/>
</dbReference>
<dbReference type="PANTHER" id="PTHR47487">
    <property type="entry name" value="OS06G0651300 PROTEIN-RELATED"/>
    <property type="match status" value="1"/>
</dbReference>
<feature type="non-terminal residue" evidence="3">
    <location>
        <position position="1"/>
    </location>
</feature>
<dbReference type="Pfam" id="PF12874">
    <property type="entry name" value="zf-met"/>
    <property type="match status" value="1"/>
</dbReference>
<dbReference type="Gene3D" id="3.30.160.60">
    <property type="entry name" value="Classic Zinc Finger"/>
    <property type="match status" value="1"/>
</dbReference>
<feature type="region of interest" description="Disordered" evidence="1">
    <location>
        <begin position="70"/>
        <end position="114"/>
    </location>
</feature>
<evidence type="ECO:0000313" key="4">
    <source>
        <dbReference type="Proteomes" id="UP000824469"/>
    </source>
</evidence>
<proteinExistence type="predicted"/>
<keyword evidence="4" id="KW-1185">Reference proteome</keyword>
<comment type="caution">
    <text evidence="3">The sequence shown here is derived from an EMBL/GenBank/DDBJ whole genome shotgun (WGS) entry which is preliminary data.</text>
</comment>
<evidence type="ECO:0000256" key="1">
    <source>
        <dbReference type="SAM" id="MobiDB-lite"/>
    </source>
</evidence>
<dbReference type="AlphaFoldDB" id="A0AA38FYM6"/>
<feature type="compositionally biased region" description="Basic and acidic residues" evidence="1">
    <location>
        <begin position="70"/>
        <end position="100"/>
    </location>
</feature>